<dbReference type="EMBL" id="BRYA01000036">
    <property type="protein sequence ID" value="GMI33896.1"/>
    <property type="molecule type" value="Genomic_DNA"/>
</dbReference>
<feature type="compositionally biased region" description="Basic residues" evidence="1">
    <location>
        <begin position="53"/>
        <end position="63"/>
    </location>
</feature>
<evidence type="ECO:0000256" key="1">
    <source>
        <dbReference type="SAM" id="MobiDB-lite"/>
    </source>
</evidence>
<organism evidence="2 3">
    <name type="scientific">Triparma columacea</name>
    <dbReference type="NCBI Taxonomy" id="722753"/>
    <lineage>
        <taxon>Eukaryota</taxon>
        <taxon>Sar</taxon>
        <taxon>Stramenopiles</taxon>
        <taxon>Ochrophyta</taxon>
        <taxon>Bolidophyceae</taxon>
        <taxon>Parmales</taxon>
        <taxon>Triparmaceae</taxon>
        <taxon>Triparma</taxon>
    </lineage>
</organism>
<accession>A0A9W7G5I7</accession>
<feature type="region of interest" description="Disordered" evidence="1">
    <location>
        <begin position="49"/>
        <end position="104"/>
    </location>
</feature>
<feature type="compositionally biased region" description="Low complexity" evidence="1">
    <location>
        <begin position="64"/>
        <end position="75"/>
    </location>
</feature>
<evidence type="ECO:0000313" key="3">
    <source>
        <dbReference type="Proteomes" id="UP001165065"/>
    </source>
</evidence>
<sequence length="104" mass="10617">MTEVAALEKDVAALEVTVVDEGKDTATDGEESPTTTAIDPIAIARARAAAAMKGKKKGGKSKKGGNAAVEAARAAKGGGKKNGKKKMSSKEWNEKNYAAGHFAA</sequence>
<reference evidence="3" key="1">
    <citation type="journal article" date="2023" name="Commun. Biol.">
        <title>Genome analysis of Parmales, the sister group of diatoms, reveals the evolutionary specialization of diatoms from phago-mixotrophs to photoautotrophs.</title>
        <authorList>
            <person name="Ban H."/>
            <person name="Sato S."/>
            <person name="Yoshikawa S."/>
            <person name="Yamada K."/>
            <person name="Nakamura Y."/>
            <person name="Ichinomiya M."/>
            <person name="Sato N."/>
            <person name="Blanc-Mathieu R."/>
            <person name="Endo H."/>
            <person name="Kuwata A."/>
            <person name="Ogata H."/>
        </authorList>
    </citation>
    <scope>NUCLEOTIDE SEQUENCE [LARGE SCALE GENOMIC DNA]</scope>
</reference>
<proteinExistence type="predicted"/>
<gene>
    <name evidence="2" type="ORF">TrCOL_g13236</name>
</gene>
<name>A0A9W7G5I7_9STRA</name>
<dbReference type="Proteomes" id="UP001165065">
    <property type="component" value="Unassembled WGS sequence"/>
</dbReference>
<evidence type="ECO:0000313" key="2">
    <source>
        <dbReference type="EMBL" id="GMI33896.1"/>
    </source>
</evidence>
<feature type="compositionally biased region" description="Basic residues" evidence="1">
    <location>
        <begin position="78"/>
        <end position="87"/>
    </location>
</feature>
<keyword evidence="3" id="KW-1185">Reference proteome</keyword>
<protein>
    <submittedName>
        <fullName evidence="2">Uncharacterized protein</fullName>
    </submittedName>
</protein>
<comment type="caution">
    <text evidence="2">The sequence shown here is derived from an EMBL/GenBank/DDBJ whole genome shotgun (WGS) entry which is preliminary data.</text>
</comment>
<dbReference type="AlphaFoldDB" id="A0A9W7G5I7"/>